<organism evidence="14 15">
    <name type="scientific">Panicum miliaceum</name>
    <name type="common">Proso millet</name>
    <name type="synonym">Broomcorn millet</name>
    <dbReference type="NCBI Taxonomy" id="4540"/>
    <lineage>
        <taxon>Eukaryota</taxon>
        <taxon>Viridiplantae</taxon>
        <taxon>Streptophyta</taxon>
        <taxon>Embryophyta</taxon>
        <taxon>Tracheophyta</taxon>
        <taxon>Spermatophyta</taxon>
        <taxon>Magnoliopsida</taxon>
        <taxon>Liliopsida</taxon>
        <taxon>Poales</taxon>
        <taxon>Poaceae</taxon>
        <taxon>PACMAD clade</taxon>
        <taxon>Panicoideae</taxon>
        <taxon>Panicodae</taxon>
        <taxon>Paniceae</taxon>
        <taxon>Panicinae</taxon>
        <taxon>Panicum</taxon>
        <taxon>Panicum sect. Panicum</taxon>
    </lineage>
</organism>
<protein>
    <recommendedName>
        <fullName evidence="5">RNA uridylyltransferase</fullName>
        <ecNumber evidence="5">2.7.7.52</ecNumber>
    </recommendedName>
</protein>
<feature type="region of interest" description="Disordered" evidence="11">
    <location>
        <begin position="29"/>
        <end position="101"/>
    </location>
</feature>
<accession>A0A3L6QCS2</accession>
<evidence type="ECO:0000256" key="2">
    <source>
        <dbReference type="ARBA" id="ARBA00001946"/>
    </source>
</evidence>
<dbReference type="CDD" id="cd05402">
    <property type="entry name" value="NT_PAP_TUTase"/>
    <property type="match status" value="1"/>
</dbReference>
<dbReference type="GO" id="GO:0031123">
    <property type="term" value="P:RNA 3'-end processing"/>
    <property type="evidence" value="ECO:0007669"/>
    <property type="project" value="TreeGrafter"/>
</dbReference>
<dbReference type="InterPro" id="IPR002058">
    <property type="entry name" value="PAP_assoc"/>
</dbReference>
<dbReference type="FunFam" id="3.30.460.10:FF:000067">
    <property type="entry name" value="Terminal uridylyltransferase cid1"/>
    <property type="match status" value="1"/>
</dbReference>
<dbReference type="Proteomes" id="UP000275267">
    <property type="component" value="Unassembled WGS sequence"/>
</dbReference>
<gene>
    <name evidence="14" type="ORF">C2845_PM12G01400</name>
</gene>
<reference evidence="15" key="1">
    <citation type="journal article" date="2019" name="Nat. Commun.">
        <title>The genome of broomcorn millet.</title>
        <authorList>
            <person name="Zou C."/>
            <person name="Miki D."/>
            <person name="Li D."/>
            <person name="Tang Q."/>
            <person name="Xiao L."/>
            <person name="Rajput S."/>
            <person name="Deng P."/>
            <person name="Jia W."/>
            <person name="Huang R."/>
            <person name="Zhang M."/>
            <person name="Sun Y."/>
            <person name="Hu J."/>
            <person name="Fu X."/>
            <person name="Schnable P.S."/>
            <person name="Li F."/>
            <person name="Zhang H."/>
            <person name="Feng B."/>
            <person name="Zhu X."/>
            <person name="Liu R."/>
            <person name="Schnable J.C."/>
            <person name="Zhu J.-K."/>
            <person name="Zhang H."/>
        </authorList>
    </citation>
    <scope>NUCLEOTIDE SEQUENCE [LARGE SCALE GENOMIC DNA]</scope>
</reference>
<keyword evidence="9" id="KW-0460">Magnesium</keyword>
<keyword evidence="8" id="KW-0479">Metal-binding</keyword>
<dbReference type="Pfam" id="PF03828">
    <property type="entry name" value="PAP_assoc"/>
    <property type="match status" value="1"/>
</dbReference>
<evidence type="ECO:0000259" key="12">
    <source>
        <dbReference type="Pfam" id="PF03828"/>
    </source>
</evidence>
<comment type="subcellular location">
    <subcellularLocation>
        <location evidence="3">Cytoplasm</location>
    </subcellularLocation>
</comment>
<keyword evidence="6" id="KW-0963">Cytoplasm</keyword>
<evidence type="ECO:0000313" key="14">
    <source>
        <dbReference type="EMBL" id="RLM78503.1"/>
    </source>
</evidence>
<dbReference type="EMBL" id="PQIB02000012">
    <property type="protein sequence ID" value="RLM78503.1"/>
    <property type="molecule type" value="Genomic_DNA"/>
</dbReference>
<evidence type="ECO:0000259" key="13">
    <source>
        <dbReference type="Pfam" id="PF22600"/>
    </source>
</evidence>
<comment type="caution">
    <text evidence="14">The sequence shown here is derived from an EMBL/GenBank/DDBJ whole genome shotgun (WGS) entry which is preliminary data.</text>
</comment>
<dbReference type="GO" id="GO:0010628">
    <property type="term" value="P:positive regulation of gene expression"/>
    <property type="evidence" value="ECO:0007669"/>
    <property type="project" value="UniProtKB-ARBA"/>
</dbReference>
<feature type="domain" description="Poly(A) RNA polymerase mitochondrial-like central palm" evidence="13">
    <location>
        <begin position="338"/>
        <end position="467"/>
    </location>
</feature>
<dbReference type="SUPFAM" id="SSF81301">
    <property type="entry name" value="Nucleotidyltransferase"/>
    <property type="match status" value="1"/>
</dbReference>
<evidence type="ECO:0000256" key="10">
    <source>
        <dbReference type="ARBA" id="ARBA00049105"/>
    </source>
</evidence>
<evidence type="ECO:0000256" key="4">
    <source>
        <dbReference type="ARBA" id="ARBA00008593"/>
    </source>
</evidence>
<keyword evidence="7" id="KW-0808">Transferase</keyword>
<dbReference type="SUPFAM" id="SSF81631">
    <property type="entry name" value="PAP/OAS1 substrate-binding domain"/>
    <property type="match status" value="1"/>
</dbReference>
<evidence type="ECO:0000256" key="7">
    <source>
        <dbReference type="ARBA" id="ARBA00022679"/>
    </source>
</evidence>
<feature type="compositionally biased region" description="Polar residues" evidence="11">
    <location>
        <begin position="306"/>
        <end position="315"/>
    </location>
</feature>
<dbReference type="Pfam" id="PF22600">
    <property type="entry name" value="MTPAP-like_central"/>
    <property type="match status" value="1"/>
</dbReference>
<evidence type="ECO:0000256" key="9">
    <source>
        <dbReference type="ARBA" id="ARBA00022842"/>
    </source>
</evidence>
<feature type="compositionally biased region" description="Pro residues" evidence="11">
    <location>
        <begin position="135"/>
        <end position="169"/>
    </location>
</feature>
<dbReference type="STRING" id="4540.A0A3L6QCS2"/>
<evidence type="ECO:0000256" key="3">
    <source>
        <dbReference type="ARBA" id="ARBA00004496"/>
    </source>
</evidence>
<dbReference type="PANTHER" id="PTHR12271">
    <property type="entry name" value="POLY A POLYMERASE CID PAP -RELATED"/>
    <property type="match status" value="1"/>
</dbReference>
<comment type="catalytic activity">
    <reaction evidence="10">
        <text>RNA(n) + UTP = RNA(n)-3'-uridine ribonucleotide + diphosphate</text>
        <dbReference type="Rhea" id="RHEA:14785"/>
        <dbReference type="Rhea" id="RHEA-COMP:14527"/>
        <dbReference type="Rhea" id="RHEA-COMP:17348"/>
        <dbReference type="ChEBI" id="CHEBI:33019"/>
        <dbReference type="ChEBI" id="CHEBI:46398"/>
        <dbReference type="ChEBI" id="CHEBI:140395"/>
        <dbReference type="ChEBI" id="CHEBI:173116"/>
        <dbReference type="EC" id="2.7.7.52"/>
    </reaction>
</comment>
<evidence type="ECO:0000256" key="11">
    <source>
        <dbReference type="SAM" id="MobiDB-lite"/>
    </source>
</evidence>
<dbReference type="GO" id="GO:0046872">
    <property type="term" value="F:metal ion binding"/>
    <property type="evidence" value="ECO:0007669"/>
    <property type="project" value="UniProtKB-KW"/>
</dbReference>
<feature type="domain" description="PAP-associated" evidence="12">
    <location>
        <begin position="555"/>
        <end position="609"/>
    </location>
</feature>
<feature type="compositionally biased region" description="Basic and acidic residues" evidence="11">
    <location>
        <begin position="260"/>
        <end position="282"/>
    </location>
</feature>
<comment type="cofactor">
    <cofactor evidence="2">
        <name>Mg(2+)</name>
        <dbReference type="ChEBI" id="CHEBI:18420"/>
    </cofactor>
</comment>
<evidence type="ECO:0000256" key="6">
    <source>
        <dbReference type="ARBA" id="ARBA00022490"/>
    </source>
</evidence>
<comment type="cofactor">
    <cofactor evidence="1">
        <name>Mn(2+)</name>
        <dbReference type="ChEBI" id="CHEBI:29035"/>
    </cofactor>
</comment>
<evidence type="ECO:0000256" key="8">
    <source>
        <dbReference type="ARBA" id="ARBA00022723"/>
    </source>
</evidence>
<dbReference type="GO" id="GO:0050265">
    <property type="term" value="F:RNA uridylyltransferase activity"/>
    <property type="evidence" value="ECO:0007669"/>
    <property type="project" value="UniProtKB-EC"/>
</dbReference>
<dbReference type="AlphaFoldDB" id="A0A3L6QCS2"/>
<dbReference type="EC" id="2.7.7.52" evidence="5"/>
<dbReference type="OrthoDB" id="407432at2759"/>
<evidence type="ECO:0000256" key="5">
    <source>
        <dbReference type="ARBA" id="ARBA00012472"/>
    </source>
</evidence>
<evidence type="ECO:0000313" key="15">
    <source>
        <dbReference type="Proteomes" id="UP000275267"/>
    </source>
</evidence>
<evidence type="ECO:0000256" key="1">
    <source>
        <dbReference type="ARBA" id="ARBA00001936"/>
    </source>
</evidence>
<sequence length="652" mass="72057">MNKSSTGCNVFYQRLFVNAKRQAGDFRRGRAAAAAFSKRPSFPQAGPVHSPPRPPRTPSSPAARHGRRRPGRRGRRRAPAAPRRRRLPPLPHPGAQAAPTTAPARLVPPHRLVAPPPAAPALLRPEERLYIVPPTRPDWLPLPPPRQPPAPPLRSPSPWVRPQPFPPAFGEPRTRDAGRFAGQVNGARGGSPASVAHSSGGGRSGSQKPKAAAAAAHKEKKARVAVEKKGDDAGDDDRAAVSEGYSGGNEAGTEDEDQLEPEREQDTGGHRRGLDREDDAKNSLDMAANQECSGGGGGGERPSEQLVCQSNQATHSRGRMGRSQVECRPDIDTFTPGLLALYESLKPSEEHKSKQKQLVDSLAKSVSKEWPNAQLHLYGSCANSFRTSHSDVDVCLEMEIGTASTVEVLLRLADVLRADNFDNVEAITSARVPIVKMSDSGSGFSCDICINNLFAVANTKLLKDYAQIDQRLLQLAFLVKHWAKLRGVNETYRGTLSSYAYVLMCINFLQLREPKILPCLQAMEQTYTMNVDGTECAYFDEVHQLQYFGAENKESIAELLWAFFHYWAFHHDYRRDVISVRTGSTIRRRTRVGNDHHLMCIEDPFETGHDLGRVVDRQTIRILREEFERAAAVLQDSDDPCVALFEPYDYEN</sequence>
<feature type="compositionally biased region" description="Basic and acidic residues" evidence="11">
    <location>
        <begin position="222"/>
        <end position="240"/>
    </location>
</feature>
<proteinExistence type="inferred from homology"/>
<dbReference type="GO" id="GO:0000956">
    <property type="term" value="P:nuclear-transcribed mRNA catabolic process"/>
    <property type="evidence" value="ECO:0007669"/>
    <property type="project" value="UniProtKB-ARBA"/>
</dbReference>
<dbReference type="InterPro" id="IPR043519">
    <property type="entry name" value="NT_sf"/>
</dbReference>
<comment type="similarity">
    <text evidence="4">Belongs to the DNA polymerase type-B-like family.</text>
</comment>
<dbReference type="InterPro" id="IPR054708">
    <property type="entry name" value="MTPAP-like_central"/>
</dbReference>
<dbReference type="FunFam" id="1.10.1410.10:FF:000018">
    <property type="entry name" value="Terminal uridylyltransferase cid1"/>
    <property type="match status" value="1"/>
</dbReference>
<feature type="region of interest" description="Disordered" evidence="11">
    <location>
        <begin position="135"/>
        <end position="324"/>
    </location>
</feature>
<dbReference type="GO" id="GO:0005737">
    <property type="term" value="C:cytoplasm"/>
    <property type="evidence" value="ECO:0007669"/>
    <property type="project" value="UniProtKB-SubCell"/>
</dbReference>
<name>A0A3L6QCS2_PANMI</name>
<dbReference type="PANTHER" id="PTHR12271:SF53">
    <property type="entry name" value="RNA URIDYLYLTRANSFERASE"/>
    <property type="match status" value="1"/>
</dbReference>
<dbReference type="Gene3D" id="1.10.1410.10">
    <property type="match status" value="1"/>
</dbReference>
<dbReference type="GO" id="GO:0061157">
    <property type="term" value="P:mRNA destabilization"/>
    <property type="evidence" value="ECO:0007669"/>
    <property type="project" value="UniProtKB-ARBA"/>
</dbReference>
<feature type="compositionally biased region" description="Basic residues" evidence="11">
    <location>
        <begin position="64"/>
        <end position="87"/>
    </location>
</feature>
<dbReference type="Gene3D" id="3.30.460.10">
    <property type="entry name" value="Beta Polymerase, domain 2"/>
    <property type="match status" value="1"/>
</dbReference>
<keyword evidence="15" id="KW-1185">Reference proteome</keyword>
<feature type="compositionally biased region" description="Pro residues" evidence="11">
    <location>
        <begin position="49"/>
        <end position="58"/>
    </location>
</feature>